<dbReference type="AlphaFoldDB" id="A0A699UTC1"/>
<dbReference type="EMBL" id="BKCJ011366495">
    <property type="protein sequence ID" value="GFD26165.1"/>
    <property type="molecule type" value="Genomic_DNA"/>
</dbReference>
<organism evidence="1">
    <name type="scientific">Tanacetum cinerariifolium</name>
    <name type="common">Dalmatian daisy</name>
    <name type="synonym">Chrysanthemum cinerariifolium</name>
    <dbReference type="NCBI Taxonomy" id="118510"/>
    <lineage>
        <taxon>Eukaryota</taxon>
        <taxon>Viridiplantae</taxon>
        <taxon>Streptophyta</taxon>
        <taxon>Embryophyta</taxon>
        <taxon>Tracheophyta</taxon>
        <taxon>Spermatophyta</taxon>
        <taxon>Magnoliopsida</taxon>
        <taxon>eudicotyledons</taxon>
        <taxon>Gunneridae</taxon>
        <taxon>Pentapetalae</taxon>
        <taxon>asterids</taxon>
        <taxon>campanulids</taxon>
        <taxon>Asterales</taxon>
        <taxon>Asteraceae</taxon>
        <taxon>Asteroideae</taxon>
        <taxon>Anthemideae</taxon>
        <taxon>Anthemidinae</taxon>
        <taxon>Tanacetum</taxon>
    </lineage>
</organism>
<protein>
    <submittedName>
        <fullName evidence="1">Uncharacterized protein</fullName>
    </submittedName>
</protein>
<accession>A0A699UTC1</accession>
<evidence type="ECO:0000313" key="1">
    <source>
        <dbReference type="EMBL" id="GFD26165.1"/>
    </source>
</evidence>
<name>A0A699UTC1_TANCI</name>
<proteinExistence type="predicted"/>
<gene>
    <name evidence="1" type="ORF">Tci_898134</name>
</gene>
<feature type="non-terminal residue" evidence="1">
    <location>
        <position position="91"/>
    </location>
</feature>
<reference evidence="1" key="1">
    <citation type="journal article" date="2019" name="Sci. Rep.">
        <title>Draft genome of Tanacetum cinerariifolium, the natural source of mosquito coil.</title>
        <authorList>
            <person name="Yamashiro T."/>
            <person name="Shiraishi A."/>
            <person name="Satake H."/>
            <person name="Nakayama K."/>
        </authorList>
    </citation>
    <scope>NUCLEOTIDE SEQUENCE</scope>
</reference>
<feature type="non-terminal residue" evidence="1">
    <location>
        <position position="1"/>
    </location>
</feature>
<comment type="caution">
    <text evidence="1">The sequence shown here is derived from an EMBL/GenBank/DDBJ whole genome shotgun (WGS) entry which is preliminary data.</text>
</comment>
<sequence>DLVGECADYDVNERRSTDKIKVLNAEAKRVSAAGETLSTATLAVSAARSRMKRMSKRKKIDADLEEEEQLRVFLNINPDEEREVDYAVLDK</sequence>